<evidence type="ECO:0000256" key="2">
    <source>
        <dbReference type="ARBA" id="ARBA00023054"/>
    </source>
</evidence>
<dbReference type="GO" id="GO:0008143">
    <property type="term" value="F:poly(A) binding"/>
    <property type="evidence" value="ECO:0007669"/>
    <property type="project" value="TreeGrafter"/>
</dbReference>
<accession>A0AAJ7PAP4</accession>
<name>A0AAJ7PAP4_9ACAR</name>
<keyword evidence="4" id="KW-1185">Reference proteome</keyword>
<keyword evidence="2" id="KW-0175">Coiled coil</keyword>
<dbReference type="Proteomes" id="UP000694867">
    <property type="component" value="Unplaced"/>
</dbReference>
<dbReference type="GO" id="GO:0031251">
    <property type="term" value="C:PAN complex"/>
    <property type="evidence" value="ECO:0007669"/>
    <property type="project" value="InterPro"/>
</dbReference>
<reference evidence="5" key="1">
    <citation type="submission" date="2025-08" db="UniProtKB">
        <authorList>
            <consortium name="RefSeq"/>
        </authorList>
    </citation>
    <scope>IDENTIFICATION</scope>
</reference>
<evidence type="ECO:0000256" key="1">
    <source>
        <dbReference type="ARBA" id="ARBA00022664"/>
    </source>
</evidence>
<dbReference type="SUPFAM" id="SSF56112">
    <property type="entry name" value="Protein kinase-like (PK-like)"/>
    <property type="match status" value="1"/>
</dbReference>
<dbReference type="GeneID" id="100898148"/>
<evidence type="ECO:0000256" key="3">
    <source>
        <dbReference type="SAM" id="MobiDB-lite"/>
    </source>
</evidence>
<dbReference type="InterPro" id="IPR011009">
    <property type="entry name" value="Kinase-like_dom_sf"/>
</dbReference>
<sequence>MPAPQIENHDEFPSLSEALPGKRSATPAPDSSKMPEREVLAEEAVCVDGTTYYIQAGAALCGIPDAISPIALGSSYTTQKETSGHRQFPGRAYSLYEGNLEYPTVFLPKNLRQAVYERLDEYRSYLFLPDQQTWTLCDNFQIYGSMEKQSGLVHGKKNLVYISRHRENGDFYIIRRLIDFVLRNQRAVNIASKWQTIDHPNVVRLHSVTTTRAFTDQSVLFAYDFYPNAMTLEAFVQNESSLLTRAYLRESWKRSAS</sequence>
<dbReference type="GO" id="GO:0006397">
    <property type="term" value="P:mRNA processing"/>
    <property type="evidence" value="ECO:0007669"/>
    <property type="project" value="UniProtKB-KW"/>
</dbReference>
<evidence type="ECO:0000313" key="5">
    <source>
        <dbReference type="RefSeq" id="XP_018496920.1"/>
    </source>
</evidence>
<dbReference type="PANTHER" id="PTHR12272">
    <property type="entry name" value="DEADENYLATION COMPLEX SUBUNIT PAN3"/>
    <property type="match status" value="1"/>
</dbReference>
<dbReference type="Gene3D" id="1.10.510.10">
    <property type="entry name" value="Transferase(Phosphotransferase) domain 1"/>
    <property type="match status" value="1"/>
</dbReference>
<dbReference type="RefSeq" id="XP_018496920.1">
    <property type="nucleotide sequence ID" value="XM_018641404.1"/>
</dbReference>
<dbReference type="GO" id="GO:0000289">
    <property type="term" value="P:nuclear-transcribed mRNA poly(A) tail shortening"/>
    <property type="evidence" value="ECO:0007669"/>
    <property type="project" value="InterPro"/>
</dbReference>
<dbReference type="GO" id="GO:0000932">
    <property type="term" value="C:P-body"/>
    <property type="evidence" value="ECO:0007669"/>
    <property type="project" value="TreeGrafter"/>
</dbReference>
<gene>
    <name evidence="5" type="primary">LOC100898148</name>
</gene>
<organism evidence="4 5">
    <name type="scientific">Galendromus occidentalis</name>
    <name type="common">western predatory mite</name>
    <dbReference type="NCBI Taxonomy" id="34638"/>
    <lineage>
        <taxon>Eukaryota</taxon>
        <taxon>Metazoa</taxon>
        <taxon>Ecdysozoa</taxon>
        <taxon>Arthropoda</taxon>
        <taxon>Chelicerata</taxon>
        <taxon>Arachnida</taxon>
        <taxon>Acari</taxon>
        <taxon>Parasitiformes</taxon>
        <taxon>Mesostigmata</taxon>
        <taxon>Gamasina</taxon>
        <taxon>Phytoseioidea</taxon>
        <taxon>Phytoseiidae</taxon>
        <taxon>Typhlodrominae</taxon>
        <taxon>Galendromus</taxon>
    </lineage>
</organism>
<keyword evidence="1" id="KW-0507">mRNA processing</keyword>
<dbReference type="InterPro" id="IPR030844">
    <property type="entry name" value="PAN3"/>
</dbReference>
<evidence type="ECO:0000313" key="4">
    <source>
        <dbReference type="Proteomes" id="UP000694867"/>
    </source>
</evidence>
<dbReference type="AlphaFoldDB" id="A0AAJ7PAP4"/>
<dbReference type="PANTHER" id="PTHR12272:SF11">
    <property type="entry name" value="PAN2-PAN3 DEADENYLATION COMPLEX SUBUNIT PAN3"/>
    <property type="match status" value="1"/>
</dbReference>
<protein>
    <submittedName>
        <fullName evidence="5">PAN2-PAN3 deadenylation complex subunit PAN3</fullName>
    </submittedName>
</protein>
<proteinExistence type="predicted"/>
<dbReference type="KEGG" id="goe:100898148"/>
<feature type="region of interest" description="Disordered" evidence="3">
    <location>
        <begin position="1"/>
        <end position="37"/>
    </location>
</feature>